<dbReference type="AlphaFoldDB" id="A0A5C4SXR1"/>
<gene>
    <name evidence="1" type="ORF">FE784_36320</name>
</gene>
<name>A0A5C4SXR1_9BACL</name>
<protein>
    <submittedName>
        <fullName evidence="1">Uncharacterized protein</fullName>
    </submittedName>
</protein>
<organism evidence="1 2">
    <name type="scientific">Paenibacillus hemerocallicola</name>
    <dbReference type="NCBI Taxonomy" id="1172614"/>
    <lineage>
        <taxon>Bacteria</taxon>
        <taxon>Bacillati</taxon>
        <taxon>Bacillota</taxon>
        <taxon>Bacilli</taxon>
        <taxon>Bacillales</taxon>
        <taxon>Paenibacillaceae</taxon>
        <taxon>Paenibacillus</taxon>
    </lineage>
</organism>
<dbReference type="OrthoDB" id="9848586at2"/>
<evidence type="ECO:0000313" key="1">
    <source>
        <dbReference type="EMBL" id="TNJ60164.1"/>
    </source>
</evidence>
<keyword evidence="2" id="KW-1185">Reference proteome</keyword>
<accession>A0A5C4SXR1</accession>
<comment type="caution">
    <text evidence="1">The sequence shown here is derived from an EMBL/GenBank/DDBJ whole genome shotgun (WGS) entry which is preliminary data.</text>
</comment>
<sequence>MSNPELEQLGKLTASDHDLQKAALSGISKVIHEHIEQKQLKVSPELLKSLGGLESGSYLNEAYNEDIILVRSVIVYVKSRVLDLAHDLVQLHDVRTRVDNQLSKMNLNLNSPTIK</sequence>
<proteinExistence type="predicted"/>
<reference evidence="1 2" key="1">
    <citation type="submission" date="2019-05" db="EMBL/GenBank/DDBJ databases">
        <title>We sequenced the genome of Paenibacillus hemerocallicola KCTC 33185 for further insight into its adaptation and study the phylogeny of Paenibacillus.</title>
        <authorList>
            <person name="Narsing Rao M.P."/>
        </authorList>
    </citation>
    <scope>NUCLEOTIDE SEQUENCE [LARGE SCALE GENOMIC DNA]</scope>
    <source>
        <strain evidence="1 2">KCTC 33185</strain>
    </source>
</reference>
<evidence type="ECO:0000313" key="2">
    <source>
        <dbReference type="Proteomes" id="UP000307943"/>
    </source>
</evidence>
<dbReference type="EMBL" id="VDCQ01000086">
    <property type="protein sequence ID" value="TNJ60164.1"/>
    <property type="molecule type" value="Genomic_DNA"/>
</dbReference>
<dbReference type="RefSeq" id="WP_139607140.1">
    <property type="nucleotide sequence ID" value="NZ_VDCQ01000086.1"/>
</dbReference>
<dbReference type="Proteomes" id="UP000307943">
    <property type="component" value="Unassembled WGS sequence"/>
</dbReference>